<evidence type="ECO:0000256" key="1">
    <source>
        <dbReference type="ARBA" id="ARBA00022741"/>
    </source>
</evidence>
<reference evidence="4" key="1">
    <citation type="journal article" date="2014" name="Front. Microbiol.">
        <title>High frequency of phylogenetically diverse reductive dehalogenase-homologous genes in deep subseafloor sedimentary metagenomes.</title>
        <authorList>
            <person name="Kawai M."/>
            <person name="Futagami T."/>
            <person name="Toyoda A."/>
            <person name="Takaki Y."/>
            <person name="Nishi S."/>
            <person name="Hori S."/>
            <person name="Arai W."/>
            <person name="Tsubouchi T."/>
            <person name="Morono Y."/>
            <person name="Uchiyama I."/>
            <person name="Ito T."/>
            <person name="Fujiyama A."/>
            <person name="Inagaki F."/>
            <person name="Takami H."/>
        </authorList>
    </citation>
    <scope>NUCLEOTIDE SEQUENCE</scope>
    <source>
        <strain evidence="4">Expedition CK06-06</strain>
    </source>
</reference>
<dbReference type="InterPro" id="IPR036676">
    <property type="entry name" value="PurM-like_C_sf"/>
</dbReference>
<dbReference type="EMBL" id="BARS01055763">
    <property type="protein sequence ID" value="GAG48760.1"/>
    <property type="molecule type" value="Genomic_DNA"/>
</dbReference>
<dbReference type="SUPFAM" id="SSF56042">
    <property type="entry name" value="PurM C-terminal domain-like"/>
    <property type="match status" value="1"/>
</dbReference>
<name>X0XZE0_9ZZZZ</name>
<evidence type="ECO:0000313" key="4">
    <source>
        <dbReference type="EMBL" id="GAG48760.1"/>
    </source>
</evidence>
<dbReference type="GO" id="GO:0004756">
    <property type="term" value="F:selenide, water dikinase activity"/>
    <property type="evidence" value="ECO:0007669"/>
    <property type="project" value="TreeGrafter"/>
</dbReference>
<dbReference type="InterPro" id="IPR004536">
    <property type="entry name" value="SPS/SelD"/>
</dbReference>
<dbReference type="Pfam" id="PF00586">
    <property type="entry name" value="AIRS"/>
    <property type="match status" value="1"/>
</dbReference>
<protein>
    <recommendedName>
        <fullName evidence="3">PurM-like N-terminal domain-containing protein</fullName>
    </recommendedName>
</protein>
<dbReference type="SUPFAM" id="SSF55326">
    <property type="entry name" value="PurM N-terminal domain-like"/>
    <property type="match status" value="1"/>
</dbReference>
<dbReference type="InterPro" id="IPR036921">
    <property type="entry name" value="PurM-like_N_sf"/>
</dbReference>
<accession>X0XZE0</accession>
<evidence type="ECO:0000256" key="2">
    <source>
        <dbReference type="ARBA" id="ARBA00022840"/>
    </source>
</evidence>
<dbReference type="GO" id="GO:0016260">
    <property type="term" value="P:selenocysteine biosynthetic process"/>
    <property type="evidence" value="ECO:0007669"/>
    <property type="project" value="TreeGrafter"/>
</dbReference>
<feature type="non-terminal residue" evidence="4">
    <location>
        <position position="196"/>
    </location>
</feature>
<evidence type="ECO:0000259" key="3">
    <source>
        <dbReference type="Pfam" id="PF00586"/>
    </source>
</evidence>
<dbReference type="GO" id="GO:0005524">
    <property type="term" value="F:ATP binding"/>
    <property type="evidence" value="ECO:0007669"/>
    <property type="project" value="UniProtKB-KW"/>
</dbReference>
<feature type="domain" description="PurM-like N-terminal" evidence="3">
    <location>
        <begin position="19"/>
        <end position="125"/>
    </location>
</feature>
<dbReference type="InterPro" id="IPR016188">
    <property type="entry name" value="PurM-like_N"/>
</dbReference>
<proteinExistence type="predicted"/>
<dbReference type="PANTHER" id="PTHR10256:SF0">
    <property type="entry name" value="INACTIVE SELENIDE, WATER DIKINASE-LIKE PROTEIN-RELATED"/>
    <property type="match status" value="1"/>
</dbReference>
<dbReference type="AlphaFoldDB" id="X0XZE0"/>
<comment type="caution">
    <text evidence="4">The sequence shown here is derived from an EMBL/GenBank/DDBJ whole genome shotgun (WGS) entry which is preliminary data.</text>
</comment>
<sequence>NVLAGTHLPNLLVGLDARDDATVYRLNDEQAAVLTVDFFAPLVDDPYSYGAIAAANAMSDIYAMGGEVLLALNVAAFPEDLSQDIVADILRGGADKVFEAGGIIAGGHTMIDKEPKYGLCVLGLVHPERVFTKNGSRPGDALYLSKKLGTGIVTTAAMMDIAAPRHLKAAIASMARLNRRPSHIVREVGAHALTDV</sequence>
<gene>
    <name evidence="4" type="ORF">S01H1_82279</name>
</gene>
<dbReference type="PANTHER" id="PTHR10256">
    <property type="entry name" value="SELENIDE, WATER DIKINASE"/>
    <property type="match status" value="1"/>
</dbReference>
<keyword evidence="2" id="KW-0067">ATP-binding</keyword>
<dbReference type="Gene3D" id="3.30.1330.10">
    <property type="entry name" value="PurM-like, N-terminal domain"/>
    <property type="match status" value="1"/>
</dbReference>
<organism evidence="4">
    <name type="scientific">marine sediment metagenome</name>
    <dbReference type="NCBI Taxonomy" id="412755"/>
    <lineage>
        <taxon>unclassified sequences</taxon>
        <taxon>metagenomes</taxon>
        <taxon>ecological metagenomes</taxon>
    </lineage>
</organism>
<dbReference type="Gene3D" id="3.90.650.10">
    <property type="entry name" value="PurM-like C-terminal domain"/>
    <property type="match status" value="1"/>
</dbReference>
<feature type="non-terminal residue" evidence="4">
    <location>
        <position position="1"/>
    </location>
</feature>
<dbReference type="GO" id="GO:0005737">
    <property type="term" value="C:cytoplasm"/>
    <property type="evidence" value="ECO:0007669"/>
    <property type="project" value="TreeGrafter"/>
</dbReference>
<keyword evidence="1" id="KW-0547">Nucleotide-binding</keyword>
<dbReference type="NCBIfam" id="TIGR00476">
    <property type="entry name" value="selD"/>
    <property type="match status" value="1"/>
</dbReference>